<accession>D3SL75</accession>
<proteinExistence type="predicted"/>
<dbReference type="eggNOG" id="COG5336">
    <property type="taxonomic scope" value="Bacteria"/>
</dbReference>
<keyword evidence="1" id="KW-0812">Transmembrane</keyword>
<reference evidence="3" key="1">
    <citation type="journal article" date="2010" name="Stand. Genomic Sci.">
        <title>Complete genome sequence of Thermocrinis albus type strain (HI 11/12T).</title>
        <authorList>
            <person name="Wirth R."/>
            <person name="Sikorski J."/>
            <person name="Brambilla E."/>
            <person name="Misra M."/>
            <person name="Lapidus A."/>
            <person name="Copeland A."/>
            <person name="Nolan M."/>
            <person name="Lucas S."/>
            <person name="Chen F."/>
            <person name="Tice H."/>
            <person name="Cheng J.F."/>
            <person name="Han C."/>
            <person name="Detter J.C."/>
            <person name="Tapia R."/>
            <person name="Bruce D."/>
            <person name="Goodwin L."/>
            <person name="Pitluck S."/>
            <person name="Pati A."/>
            <person name="Anderson I."/>
            <person name="Ivanova N."/>
            <person name="Mavromatis K."/>
            <person name="Mikhailova N."/>
            <person name="Chen A."/>
            <person name="Palaniappan K."/>
            <person name="Bilek Y."/>
            <person name="Hader T."/>
            <person name="Land M."/>
            <person name="Hauser L."/>
            <person name="Chang Y.J."/>
            <person name="Jeffries C.D."/>
            <person name="Tindall B.J."/>
            <person name="Rohde M."/>
            <person name="Goker M."/>
            <person name="Bristow J."/>
            <person name="Eisen J.A."/>
            <person name="Markowitz V."/>
            <person name="Hugenholtz P."/>
            <person name="Kyrpides N.C."/>
            <person name="Klenk H.P."/>
        </authorList>
    </citation>
    <scope>NUCLEOTIDE SEQUENCE [LARGE SCALE GENOMIC DNA]</scope>
    <source>
        <strain evidence="3">DSM 14484 / JCM 11386 / HI 11/12</strain>
    </source>
</reference>
<dbReference type="STRING" id="638303.Thal_0872"/>
<gene>
    <name evidence="2" type="ordered locus">Thal_0872</name>
</gene>
<dbReference type="OrthoDB" id="15401at2"/>
<dbReference type="HOGENOM" id="CLU_137927_6_0_0"/>
<dbReference type="AlphaFoldDB" id="D3SL75"/>
<dbReference type="InterPro" id="IPR032820">
    <property type="entry name" value="ATPase_put"/>
</dbReference>
<dbReference type="KEGG" id="tal:Thal_0872"/>
<dbReference type="Pfam" id="PF09527">
    <property type="entry name" value="ATPase_gene1"/>
    <property type="match status" value="1"/>
</dbReference>
<organism evidence="2 3">
    <name type="scientific">Thermocrinis albus (strain DSM 14484 / JCM 11386 / HI 11/12)</name>
    <dbReference type="NCBI Taxonomy" id="638303"/>
    <lineage>
        <taxon>Bacteria</taxon>
        <taxon>Pseudomonadati</taxon>
        <taxon>Aquificota</taxon>
        <taxon>Aquificia</taxon>
        <taxon>Aquificales</taxon>
        <taxon>Aquificaceae</taxon>
        <taxon>Thermocrinis</taxon>
    </lineage>
</organism>
<dbReference type="EMBL" id="CP001931">
    <property type="protein sequence ID" value="ADC89505.1"/>
    <property type="molecule type" value="Genomic_DNA"/>
</dbReference>
<protein>
    <recommendedName>
        <fullName evidence="4">ATP synthase protein I</fullName>
    </recommendedName>
</protein>
<keyword evidence="1" id="KW-1133">Transmembrane helix</keyword>
<evidence type="ECO:0000313" key="2">
    <source>
        <dbReference type="EMBL" id="ADC89505.1"/>
    </source>
</evidence>
<keyword evidence="1" id="KW-0472">Membrane</keyword>
<keyword evidence="3" id="KW-1185">Reference proteome</keyword>
<sequence>MKGKDFLALTVGTNLVGGVLAGLLVGYLFDRWIMEDLFGVRTQPYGLMFFFLIGVISGFVNAYRDMRKLR</sequence>
<name>D3SL75_THEAH</name>
<feature type="transmembrane region" description="Helical" evidence="1">
    <location>
        <begin position="7"/>
        <end position="29"/>
    </location>
</feature>
<feature type="transmembrane region" description="Helical" evidence="1">
    <location>
        <begin position="45"/>
        <end position="63"/>
    </location>
</feature>
<dbReference type="Proteomes" id="UP000002043">
    <property type="component" value="Chromosome"/>
</dbReference>
<dbReference type="RefSeq" id="WP_012991911.1">
    <property type="nucleotide sequence ID" value="NC_013894.1"/>
</dbReference>
<evidence type="ECO:0008006" key="4">
    <source>
        <dbReference type="Google" id="ProtNLM"/>
    </source>
</evidence>
<evidence type="ECO:0000313" key="3">
    <source>
        <dbReference type="Proteomes" id="UP000002043"/>
    </source>
</evidence>
<evidence type="ECO:0000256" key="1">
    <source>
        <dbReference type="SAM" id="Phobius"/>
    </source>
</evidence>